<dbReference type="EMBL" id="MK072132">
    <property type="protein sequence ID" value="AYV79048.1"/>
    <property type="molecule type" value="Genomic_DNA"/>
</dbReference>
<gene>
    <name evidence="2" type="ORF">Faunusvirus1_68</name>
</gene>
<evidence type="ECO:0000256" key="1">
    <source>
        <dbReference type="SAM" id="Coils"/>
    </source>
</evidence>
<protein>
    <submittedName>
        <fullName evidence="2">Uncharacterized protein</fullName>
    </submittedName>
</protein>
<sequence length="143" mass="15969">MVDDTYDSAIEHREFIKHAMHISQLFDDHEEQMLDEITQLRQLVQRQYIENLSLKQKNEQLQTQVSQLTAKSTTCKLPLCNIVKDDDALGMLKAKASAPHVGVQKSDAHKTSAIKTIIPTAPIAPAPPKSPTPINIQFGCAHM</sequence>
<accession>A0A3G4ZVW8</accession>
<keyword evidence="1" id="KW-0175">Coiled coil</keyword>
<proteinExistence type="predicted"/>
<feature type="coiled-coil region" evidence="1">
    <location>
        <begin position="44"/>
        <end position="71"/>
    </location>
</feature>
<name>A0A3G4ZVW8_9VIRU</name>
<organism evidence="2">
    <name type="scientific">Faunusvirus sp</name>
    <dbReference type="NCBI Taxonomy" id="2487766"/>
    <lineage>
        <taxon>Viruses</taxon>
        <taxon>Varidnaviria</taxon>
        <taxon>Bamfordvirae</taxon>
        <taxon>Nucleocytoviricota</taxon>
        <taxon>Megaviricetes</taxon>
        <taxon>Imitervirales</taxon>
        <taxon>Mimiviridae</taxon>
    </lineage>
</organism>
<evidence type="ECO:0000313" key="2">
    <source>
        <dbReference type="EMBL" id="AYV79048.1"/>
    </source>
</evidence>
<reference evidence="2" key="1">
    <citation type="submission" date="2018-10" db="EMBL/GenBank/DDBJ databases">
        <title>Hidden diversity of soil giant viruses.</title>
        <authorList>
            <person name="Schulz F."/>
            <person name="Alteio L."/>
            <person name="Goudeau D."/>
            <person name="Ryan E.M."/>
            <person name="Malmstrom R.R."/>
            <person name="Blanchard J."/>
            <person name="Woyke T."/>
        </authorList>
    </citation>
    <scope>NUCLEOTIDE SEQUENCE</scope>
    <source>
        <strain evidence="2">FNV1</strain>
    </source>
</reference>